<evidence type="ECO:0000256" key="6">
    <source>
        <dbReference type="RuleBase" id="RU003836"/>
    </source>
</evidence>
<keyword evidence="10" id="KW-1185">Reference proteome</keyword>
<dbReference type="PROSITE" id="PS01330">
    <property type="entry name" value="PABS_1"/>
    <property type="match status" value="1"/>
</dbReference>
<dbReference type="InterPro" id="IPR029063">
    <property type="entry name" value="SAM-dependent_MTases_sf"/>
</dbReference>
<evidence type="ECO:0000256" key="5">
    <source>
        <dbReference type="PROSITE-ProRule" id="PRU00354"/>
    </source>
</evidence>
<proteinExistence type="inferred from homology"/>
<dbReference type="CDD" id="cd02440">
    <property type="entry name" value="AdoMet_MTases"/>
    <property type="match status" value="1"/>
</dbReference>
<evidence type="ECO:0000256" key="2">
    <source>
        <dbReference type="ARBA" id="ARBA00022679"/>
    </source>
</evidence>
<dbReference type="Proteomes" id="UP000046155">
    <property type="component" value="Unassembled WGS sequence"/>
</dbReference>
<gene>
    <name evidence="4 9" type="primary">speE</name>
    <name evidence="9" type="ORF">SSCH_600025</name>
</gene>
<comment type="subunit">
    <text evidence="4">Homodimer or homotetramer.</text>
</comment>
<dbReference type="NCBIfam" id="NF002010">
    <property type="entry name" value="PRK00811.1"/>
    <property type="match status" value="1"/>
</dbReference>
<protein>
    <recommendedName>
        <fullName evidence="4">Polyamine aminopropyltransferase</fullName>
    </recommendedName>
    <alternativeName>
        <fullName evidence="4">Putrescine aminopropyltransferase</fullName>
        <shortName evidence="4">PAPT</shortName>
    </alternativeName>
    <alternativeName>
        <fullName evidence="4">Spermidine synthase</fullName>
        <shortName evidence="4">SPDS</shortName>
        <shortName evidence="4">SPDSY</shortName>
        <ecNumber evidence="4">2.5.1.16</ecNumber>
    </alternativeName>
</protein>
<dbReference type="InterPro" id="IPR030373">
    <property type="entry name" value="PABS_CS"/>
</dbReference>
<feature type="binding site" evidence="4">
    <location>
        <position position="164"/>
    </location>
    <ligand>
        <name>S-methyl-5'-thioadenosine</name>
        <dbReference type="ChEBI" id="CHEBI:17509"/>
    </ligand>
</feature>
<dbReference type="InterPro" id="IPR037163">
    <property type="entry name" value="Spermidine_synt_N_sf"/>
</dbReference>
<dbReference type="Gene3D" id="2.30.140.10">
    <property type="entry name" value="Spermidine synthase, tetramerisation domain"/>
    <property type="match status" value="1"/>
</dbReference>
<accession>A0A0B7MIE6</accession>
<evidence type="ECO:0000313" key="10">
    <source>
        <dbReference type="Proteomes" id="UP000046155"/>
    </source>
</evidence>
<dbReference type="HAMAP" id="MF_00198">
    <property type="entry name" value="Spermidine_synth"/>
    <property type="match status" value="1"/>
</dbReference>
<dbReference type="GO" id="GO:0004766">
    <property type="term" value="F:spermidine synthase activity"/>
    <property type="evidence" value="ECO:0007669"/>
    <property type="project" value="UniProtKB-UniRule"/>
</dbReference>
<feature type="binding site" evidence="4">
    <location>
        <position position="106"/>
    </location>
    <ligand>
        <name>S-methyl-5'-thioadenosine</name>
        <dbReference type="ChEBI" id="CHEBI:17509"/>
    </ligand>
</feature>
<keyword evidence="2 4" id="KW-0808">Transferase</keyword>
<feature type="binding site" evidence="4">
    <location>
        <position position="31"/>
    </location>
    <ligand>
        <name>S-methyl-5'-thioadenosine</name>
        <dbReference type="ChEBI" id="CHEBI:17509"/>
    </ligand>
</feature>
<dbReference type="Pfam" id="PF17284">
    <property type="entry name" value="Spermine_synt_N"/>
    <property type="match status" value="1"/>
</dbReference>
<evidence type="ECO:0000256" key="4">
    <source>
        <dbReference type="HAMAP-Rule" id="MF_00198"/>
    </source>
</evidence>
<dbReference type="EC" id="2.5.1.16" evidence="4"/>
<dbReference type="Pfam" id="PF01564">
    <property type="entry name" value="Spermine_synth"/>
    <property type="match status" value="1"/>
</dbReference>
<evidence type="ECO:0000256" key="1">
    <source>
        <dbReference type="ARBA" id="ARBA00007867"/>
    </source>
</evidence>
<comment type="catalytic activity">
    <reaction evidence="4 7">
        <text>S-adenosyl 3-(methylsulfanyl)propylamine + putrescine = S-methyl-5'-thioadenosine + spermidine + H(+)</text>
        <dbReference type="Rhea" id="RHEA:12721"/>
        <dbReference type="ChEBI" id="CHEBI:15378"/>
        <dbReference type="ChEBI" id="CHEBI:17509"/>
        <dbReference type="ChEBI" id="CHEBI:57443"/>
        <dbReference type="ChEBI" id="CHEBI:57834"/>
        <dbReference type="ChEBI" id="CHEBI:326268"/>
        <dbReference type="EC" id="2.5.1.16"/>
    </reaction>
</comment>
<feature type="binding site" evidence="4">
    <location>
        <begin position="137"/>
        <end position="138"/>
    </location>
    <ligand>
        <name>S-methyl-5'-thioadenosine</name>
        <dbReference type="ChEBI" id="CHEBI:17509"/>
    </ligand>
</feature>
<reference evidence="10" key="1">
    <citation type="submission" date="2015-01" db="EMBL/GenBank/DDBJ databases">
        <authorList>
            <person name="Manzoor Shahid"/>
            <person name="Zubair Saima"/>
        </authorList>
    </citation>
    <scope>NUCLEOTIDE SEQUENCE [LARGE SCALE GENOMIC DNA]</scope>
    <source>
        <strain evidence="10">Sp3</strain>
    </source>
</reference>
<feature type="active site" description="Proton acceptor" evidence="4 5">
    <location>
        <position position="155"/>
    </location>
</feature>
<keyword evidence="4 7" id="KW-0745">Spermidine biosynthesis</keyword>
<feature type="domain" description="PABS" evidence="8">
    <location>
        <begin position="3"/>
        <end position="239"/>
    </location>
</feature>
<dbReference type="NCBIfam" id="TIGR00417">
    <property type="entry name" value="speE"/>
    <property type="match status" value="1"/>
</dbReference>
<feature type="binding site" evidence="4">
    <location>
        <position position="62"/>
    </location>
    <ligand>
        <name>spermidine</name>
        <dbReference type="ChEBI" id="CHEBI:57834"/>
    </ligand>
</feature>
<evidence type="ECO:0000256" key="7">
    <source>
        <dbReference type="RuleBase" id="RU003837"/>
    </source>
</evidence>
<evidence type="ECO:0000259" key="8">
    <source>
        <dbReference type="PROSITE" id="PS51006"/>
    </source>
</evidence>
<dbReference type="EMBL" id="CDRZ01000259">
    <property type="protein sequence ID" value="CEO89805.1"/>
    <property type="molecule type" value="Genomic_DNA"/>
</dbReference>
<comment type="function">
    <text evidence="4">Catalyzes the irreversible transfer of a propylamine group from the amino donor S-adenosylmethioninamine (decarboxy-AdoMet) to putrescine (1,4-diaminobutane) to yield spermidine.</text>
</comment>
<dbReference type="InterPro" id="IPR001045">
    <property type="entry name" value="Spermi_synthase"/>
</dbReference>
<comment type="similarity">
    <text evidence="1 4 6">Belongs to the spermidine/spermine synthase family.</text>
</comment>
<sequence length="283" mass="32760">MAFNMVEKHSSAYSVTWGINDIIYTEKTPYQKLFIIETEEFGRALVLDDILQTTINDEFYYHEMIAHVPLFTHANPRRVLIIGGGDGGTAREVLKHKCVEQIDLVDIDERVIAVCRKYLPELACSFDNPKVNVLITDGVKYVKSQKNKYDVVIIDSTDPEPMGPAVQLYSSDFYQSVYRCLNDDGLFVAHTDSPCFSFGSDNFRDFWHRINAYFPLTKAYITCVPSYISGYWSFTLGSKRYDPIRDYRHDTSIKTRFYTSELHRACFVLPRFMQELIAKKPKE</sequence>
<comment type="pathway">
    <text evidence="4">Amine and polyamine biosynthesis; spermidine biosynthesis; spermidine from putrescine: step 1/1.</text>
</comment>
<dbReference type="GO" id="GO:0008295">
    <property type="term" value="P:spermidine biosynthetic process"/>
    <property type="evidence" value="ECO:0007669"/>
    <property type="project" value="UniProtKB-UniRule"/>
</dbReference>
<feature type="binding site" evidence="4">
    <location>
        <position position="86"/>
    </location>
    <ligand>
        <name>spermidine</name>
        <dbReference type="ChEBI" id="CHEBI:57834"/>
    </ligand>
</feature>
<dbReference type="InterPro" id="IPR035246">
    <property type="entry name" value="Spermidine_synt_N"/>
</dbReference>
<dbReference type="PANTHER" id="PTHR11558">
    <property type="entry name" value="SPERMIDINE/SPERMINE SYNTHASE"/>
    <property type="match status" value="1"/>
</dbReference>
<dbReference type="AlphaFoldDB" id="A0A0B7MIE6"/>
<dbReference type="PROSITE" id="PS51006">
    <property type="entry name" value="PABS_2"/>
    <property type="match status" value="1"/>
</dbReference>
<evidence type="ECO:0000313" key="9">
    <source>
        <dbReference type="EMBL" id="CEO89805.1"/>
    </source>
</evidence>
<organism evidence="9 10">
    <name type="scientific">Syntrophaceticus schinkii</name>
    <dbReference type="NCBI Taxonomy" id="499207"/>
    <lineage>
        <taxon>Bacteria</taxon>
        <taxon>Bacillati</taxon>
        <taxon>Bacillota</taxon>
        <taxon>Clostridia</taxon>
        <taxon>Thermoanaerobacterales</taxon>
        <taxon>Thermoanaerobacterales Family III. Incertae Sedis</taxon>
        <taxon>Syntrophaceticus</taxon>
    </lineage>
</organism>
<dbReference type="PANTHER" id="PTHR11558:SF11">
    <property type="entry name" value="SPERMIDINE SYNTHASE"/>
    <property type="match status" value="1"/>
</dbReference>
<keyword evidence="3 4" id="KW-0620">Polyamine biosynthesis</keyword>
<name>A0A0B7MIE6_9FIRM</name>
<dbReference type="SUPFAM" id="SSF53335">
    <property type="entry name" value="S-adenosyl-L-methionine-dependent methyltransferases"/>
    <property type="match status" value="1"/>
</dbReference>
<feature type="binding site" evidence="4">
    <location>
        <begin position="155"/>
        <end position="158"/>
    </location>
    <ligand>
        <name>spermidine</name>
        <dbReference type="ChEBI" id="CHEBI:57834"/>
    </ligand>
</feature>
<dbReference type="UniPathway" id="UPA00248">
    <property type="reaction ID" value="UER00314"/>
</dbReference>
<dbReference type="Gene3D" id="3.40.50.150">
    <property type="entry name" value="Vaccinia Virus protein VP39"/>
    <property type="match status" value="1"/>
</dbReference>
<evidence type="ECO:0000256" key="3">
    <source>
        <dbReference type="ARBA" id="ARBA00023115"/>
    </source>
</evidence>
<dbReference type="InterPro" id="IPR030374">
    <property type="entry name" value="PABS"/>
</dbReference>